<feature type="domain" description="CBS" evidence="10">
    <location>
        <begin position="199"/>
        <end position="257"/>
    </location>
</feature>
<dbReference type="InterPro" id="IPR000644">
    <property type="entry name" value="CBS_dom"/>
</dbReference>
<dbReference type="PANTHER" id="PTHR43773:SF1">
    <property type="entry name" value="MAGNESIUM TRANSPORTER MGTE"/>
    <property type="match status" value="1"/>
</dbReference>
<dbReference type="PROSITE" id="PS51371">
    <property type="entry name" value="CBS"/>
    <property type="match status" value="2"/>
</dbReference>
<evidence type="ECO:0000256" key="4">
    <source>
        <dbReference type="ARBA" id="ARBA00022692"/>
    </source>
</evidence>
<keyword evidence="9" id="KW-1003">Cell membrane</keyword>
<dbReference type="Pfam" id="PF00571">
    <property type="entry name" value="CBS"/>
    <property type="match status" value="2"/>
</dbReference>
<dbReference type="InterPro" id="IPR006667">
    <property type="entry name" value="SLC41_membr_dom"/>
</dbReference>
<evidence type="ECO:0000256" key="6">
    <source>
        <dbReference type="ARBA" id="ARBA00022989"/>
    </source>
</evidence>
<keyword evidence="4 9" id="KW-0812">Transmembrane</keyword>
<reference evidence="11" key="1">
    <citation type="submission" date="2020-10" db="EMBL/GenBank/DDBJ databases">
        <authorList>
            <person name="Gilroy R."/>
        </authorList>
    </citation>
    <scope>NUCLEOTIDE SEQUENCE</scope>
    <source>
        <strain evidence="11">10532</strain>
    </source>
</reference>
<evidence type="ECO:0000256" key="2">
    <source>
        <dbReference type="ARBA" id="ARBA00009749"/>
    </source>
</evidence>
<dbReference type="EMBL" id="JADIMM010000070">
    <property type="protein sequence ID" value="MBO8457577.1"/>
    <property type="molecule type" value="Genomic_DNA"/>
</dbReference>
<keyword evidence="3 9" id="KW-0813">Transport</keyword>
<comment type="subcellular location">
    <subcellularLocation>
        <location evidence="9">Cell membrane</location>
        <topology evidence="9">Multi-pass membrane protein</topology>
    </subcellularLocation>
    <subcellularLocation>
        <location evidence="1">Membrane</location>
        <topology evidence="1">Multi-pass membrane protein</topology>
    </subcellularLocation>
</comment>
<keyword evidence="5 9" id="KW-0460">Magnesium</keyword>
<feature type="transmembrane region" description="Helical" evidence="9">
    <location>
        <begin position="336"/>
        <end position="356"/>
    </location>
</feature>
<evidence type="ECO:0000256" key="9">
    <source>
        <dbReference type="RuleBase" id="RU362011"/>
    </source>
</evidence>
<dbReference type="InterPro" id="IPR036739">
    <property type="entry name" value="SLC41_membr_dom_sf"/>
</dbReference>
<comment type="similarity">
    <text evidence="2 9">Belongs to the SLC41A transporter family.</text>
</comment>
<dbReference type="Proteomes" id="UP000823638">
    <property type="component" value="Unassembled WGS sequence"/>
</dbReference>
<comment type="caution">
    <text evidence="11">The sequence shown here is derived from an EMBL/GenBank/DDBJ whole genome shotgun (WGS) entry which is preliminary data.</text>
</comment>
<feature type="transmembrane region" description="Helical" evidence="9">
    <location>
        <begin position="362"/>
        <end position="380"/>
    </location>
</feature>
<feature type="transmembrane region" description="Helical" evidence="9">
    <location>
        <begin position="429"/>
        <end position="451"/>
    </location>
</feature>
<dbReference type="InterPro" id="IPR046342">
    <property type="entry name" value="CBS_dom_sf"/>
</dbReference>
<evidence type="ECO:0000256" key="5">
    <source>
        <dbReference type="ARBA" id="ARBA00022842"/>
    </source>
</evidence>
<dbReference type="SUPFAM" id="SSF54631">
    <property type="entry name" value="CBS-domain pair"/>
    <property type="match status" value="1"/>
</dbReference>
<dbReference type="PANTHER" id="PTHR43773">
    <property type="entry name" value="MAGNESIUM TRANSPORTER MGTE"/>
    <property type="match status" value="1"/>
</dbReference>
<evidence type="ECO:0000313" key="12">
    <source>
        <dbReference type="Proteomes" id="UP000823638"/>
    </source>
</evidence>
<dbReference type="Pfam" id="PF01769">
    <property type="entry name" value="MgtE"/>
    <property type="match status" value="1"/>
</dbReference>
<dbReference type="GO" id="GO:0015095">
    <property type="term" value="F:magnesium ion transmembrane transporter activity"/>
    <property type="evidence" value="ECO:0007669"/>
    <property type="project" value="UniProtKB-UniRule"/>
</dbReference>
<dbReference type="GO" id="GO:0046872">
    <property type="term" value="F:metal ion binding"/>
    <property type="evidence" value="ECO:0007669"/>
    <property type="project" value="UniProtKB-KW"/>
</dbReference>
<dbReference type="SMART" id="SM00116">
    <property type="entry name" value="CBS"/>
    <property type="match status" value="1"/>
</dbReference>
<feature type="domain" description="CBS" evidence="10">
    <location>
        <begin position="135"/>
        <end position="196"/>
    </location>
</feature>
<dbReference type="InterPro" id="IPR006669">
    <property type="entry name" value="MgtE_transporter"/>
</dbReference>
<keyword evidence="8" id="KW-0129">CBS domain</keyword>
<dbReference type="CDD" id="cd04606">
    <property type="entry name" value="CBS_pair_Mg_transporter"/>
    <property type="match status" value="1"/>
</dbReference>
<feature type="transmembrane region" description="Helical" evidence="9">
    <location>
        <begin position="285"/>
        <end position="302"/>
    </location>
</feature>
<name>A0A9D9N249_9SPIR</name>
<gene>
    <name evidence="11" type="primary">mgtE</name>
    <name evidence="11" type="ORF">IAA81_05030</name>
</gene>
<dbReference type="Gene3D" id="1.10.357.20">
    <property type="entry name" value="SLC41 divalent cation transporters, integral membrane domain"/>
    <property type="match status" value="1"/>
</dbReference>
<dbReference type="Pfam" id="PF03448">
    <property type="entry name" value="MgtE_N"/>
    <property type="match status" value="1"/>
</dbReference>
<comment type="function">
    <text evidence="9">Acts as a magnesium transporter.</text>
</comment>
<evidence type="ECO:0000313" key="11">
    <source>
        <dbReference type="EMBL" id="MBO8457577.1"/>
    </source>
</evidence>
<keyword evidence="9" id="KW-0479">Metal-binding</keyword>
<dbReference type="AlphaFoldDB" id="A0A9D9N249"/>
<evidence type="ECO:0000259" key="10">
    <source>
        <dbReference type="PROSITE" id="PS51371"/>
    </source>
</evidence>
<organism evidence="11 12">
    <name type="scientific">Candidatus Gallitreponema excrementavium</name>
    <dbReference type="NCBI Taxonomy" id="2840840"/>
    <lineage>
        <taxon>Bacteria</taxon>
        <taxon>Pseudomonadati</taxon>
        <taxon>Spirochaetota</taxon>
        <taxon>Spirochaetia</taxon>
        <taxon>Spirochaetales</taxon>
        <taxon>Candidatus Gallitreponema</taxon>
    </lineage>
</organism>
<dbReference type="SUPFAM" id="SSF158791">
    <property type="entry name" value="MgtE N-terminal domain-like"/>
    <property type="match status" value="1"/>
</dbReference>
<dbReference type="InterPro" id="IPR038076">
    <property type="entry name" value="MgtE_N_sf"/>
</dbReference>
<dbReference type="Gene3D" id="1.25.60.10">
    <property type="entry name" value="MgtE N-terminal domain-like"/>
    <property type="match status" value="1"/>
</dbReference>
<protein>
    <recommendedName>
        <fullName evidence="9">Magnesium transporter MgtE</fullName>
    </recommendedName>
</protein>
<dbReference type="NCBIfam" id="TIGR00400">
    <property type="entry name" value="mgtE"/>
    <property type="match status" value="1"/>
</dbReference>
<dbReference type="GO" id="GO:0005886">
    <property type="term" value="C:plasma membrane"/>
    <property type="evidence" value="ECO:0007669"/>
    <property type="project" value="UniProtKB-SubCell"/>
</dbReference>
<dbReference type="Gene3D" id="3.10.580.10">
    <property type="entry name" value="CBS-domain"/>
    <property type="match status" value="1"/>
</dbReference>
<evidence type="ECO:0000256" key="1">
    <source>
        <dbReference type="ARBA" id="ARBA00004141"/>
    </source>
</evidence>
<sequence length="458" mass="50261">MNPVLQSEINNLIQNSDYETLDHFCRESIPMVVAESLSVFPPEEILKVISRQEPALMARIFCDLPVDVQLNVAGKMDNSALVLLVTWMDPDDRVDFLKDLPGDRVGPIMRSLAKAEREDIRLLSSYEEGTAGSVMTSDYVALKASLTVKEATSRIRLEAPDKESIYYSYIIDDNRTLLGFISLKNIIMANPKDLLSQVMHDNIVSVGVNEDKHEAARIISRYDLIAVPVVDEENRIVGIITHDDAVDIIEEEHSDDLDMIAGLTNIDDDTSYLKTSVWSNYRSRVIWLALMVFMGLISGAVIQKFSDALSRMMILTVYIPMLGGTGGNSGSQASAVVIRALGTGSITIKNFFAVIWKEFRVSLLLAVTLGILTFVRVYFFSGSQIFPPGINIVTVSVTIGLALAIQVITATILGGILPMIASVFKIDPAVVASPALSSIVDITGLLIYFNLARLILGI</sequence>
<proteinExistence type="inferred from homology"/>
<keyword evidence="7 9" id="KW-0472">Membrane</keyword>
<accession>A0A9D9N249</accession>
<comment type="subunit">
    <text evidence="9">Homodimer.</text>
</comment>
<reference evidence="11" key="2">
    <citation type="journal article" date="2021" name="PeerJ">
        <title>Extensive microbial diversity within the chicken gut microbiome revealed by metagenomics and culture.</title>
        <authorList>
            <person name="Gilroy R."/>
            <person name="Ravi A."/>
            <person name="Getino M."/>
            <person name="Pursley I."/>
            <person name="Horton D.L."/>
            <person name="Alikhan N.F."/>
            <person name="Baker D."/>
            <person name="Gharbi K."/>
            <person name="Hall N."/>
            <person name="Watson M."/>
            <person name="Adriaenssens E.M."/>
            <person name="Foster-Nyarko E."/>
            <person name="Jarju S."/>
            <person name="Secka A."/>
            <person name="Antonio M."/>
            <person name="Oren A."/>
            <person name="Chaudhuri R.R."/>
            <person name="La Ragione R."/>
            <person name="Hildebrand F."/>
            <person name="Pallen M.J."/>
        </authorList>
    </citation>
    <scope>NUCLEOTIDE SEQUENCE</scope>
    <source>
        <strain evidence="11">10532</strain>
    </source>
</reference>
<keyword evidence="6 9" id="KW-1133">Transmembrane helix</keyword>
<evidence type="ECO:0000256" key="7">
    <source>
        <dbReference type="ARBA" id="ARBA00023136"/>
    </source>
</evidence>
<dbReference type="SMART" id="SM00924">
    <property type="entry name" value="MgtE_N"/>
    <property type="match status" value="1"/>
</dbReference>
<feature type="transmembrane region" description="Helical" evidence="9">
    <location>
        <begin position="392"/>
        <end position="417"/>
    </location>
</feature>
<evidence type="ECO:0000256" key="3">
    <source>
        <dbReference type="ARBA" id="ARBA00022448"/>
    </source>
</evidence>
<evidence type="ECO:0000256" key="8">
    <source>
        <dbReference type="PROSITE-ProRule" id="PRU00703"/>
    </source>
</evidence>
<dbReference type="SUPFAM" id="SSF161093">
    <property type="entry name" value="MgtE membrane domain-like"/>
    <property type="match status" value="1"/>
</dbReference>
<dbReference type="InterPro" id="IPR006668">
    <property type="entry name" value="Mg_transptr_MgtE_intracell_dom"/>
</dbReference>